<evidence type="ECO:0000313" key="2">
    <source>
        <dbReference type="EMBL" id="QHU26198.1"/>
    </source>
</evidence>
<name>A0A6C0L955_9ZZZZ</name>
<feature type="region of interest" description="Disordered" evidence="1">
    <location>
        <begin position="196"/>
        <end position="223"/>
    </location>
</feature>
<protein>
    <submittedName>
        <fullName evidence="2">Uncharacterized protein</fullName>
    </submittedName>
</protein>
<proteinExistence type="predicted"/>
<organism evidence="2">
    <name type="scientific">viral metagenome</name>
    <dbReference type="NCBI Taxonomy" id="1070528"/>
    <lineage>
        <taxon>unclassified sequences</taxon>
        <taxon>metagenomes</taxon>
        <taxon>organismal metagenomes</taxon>
    </lineage>
</organism>
<dbReference type="EMBL" id="MN740437">
    <property type="protein sequence ID" value="QHU26198.1"/>
    <property type="molecule type" value="Genomic_DNA"/>
</dbReference>
<evidence type="ECO:0000256" key="1">
    <source>
        <dbReference type="SAM" id="MobiDB-lite"/>
    </source>
</evidence>
<feature type="compositionally biased region" description="Polar residues" evidence="1">
    <location>
        <begin position="196"/>
        <end position="205"/>
    </location>
</feature>
<dbReference type="AlphaFoldDB" id="A0A6C0L955"/>
<accession>A0A6C0L955</accession>
<reference evidence="2" key="1">
    <citation type="journal article" date="2020" name="Nature">
        <title>Giant virus diversity and host interactions through global metagenomics.</title>
        <authorList>
            <person name="Schulz F."/>
            <person name="Roux S."/>
            <person name="Paez-Espino D."/>
            <person name="Jungbluth S."/>
            <person name="Walsh D.A."/>
            <person name="Denef V.J."/>
            <person name="McMahon K.D."/>
            <person name="Konstantinidis K.T."/>
            <person name="Eloe-Fadrosh E.A."/>
            <person name="Kyrpides N.C."/>
            <person name="Woyke T."/>
        </authorList>
    </citation>
    <scope>NUCLEOTIDE SEQUENCE</scope>
    <source>
        <strain evidence="2">GVMAG-M-3300027759-16</strain>
    </source>
</reference>
<sequence length="223" mass="25527">MYTLSKDVVAKIKKNITGNNNKDVKSGRDKGTLTYDEFMDKVRLQGNKCYVCSQEFKYNGGKWCYFFPSADRIYNYTSHTKDNIGIACLFCNIRMFKGISEKKCGLCDGLHHSYNGDIITKSALFYSLGNDNNIIREYISKFGKPKEVSELNSRRLEHYRNKLTQIEYILEHDPNYTTYILARTALLQRISDIESGANNEESQPNDADAVSFPNDALPFSEQA</sequence>